<accession>A0ABQ2BMK4</accession>
<dbReference type="RefSeq" id="WP_188416269.1">
    <property type="nucleotide sequence ID" value="NZ_BMDJ01000010.1"/>
</dbReference>
<dbReference type="PANTHER" id="PTHR48079:SF6">
    <property type="entry name" value="NAD(P)-BINDING DOMAIN-CONTAINING PROTEIN-RELATED"/>
    <property type="match status" value="1"/>
</dbReference>
<dbReference type="EMBL" id="BMDJ01000010">
    <property type="protein sequence ID" value="GGI28227.1"/>
    <property type="molecule type" value="Genomic_DNA"/>
</dbReference>
<dbReference type="SUPFAM" id="SSF51735">
    <property type="entry name" value="NAD(P)-binding Rossmann-fold domains"/>
    <property type="match status" value="1"/>
</dbReference>
<dbReference type="Gene3D" id="3.40.50.720">
    <property type="entry name" value="NAD(P)-binding Rossmann-like Domain"/>
    <property type="match status" value="1"/>
</dbReference>
<dbReference type="InterPro" id="IPR036291">
    <property type="entry name" value="NAD(P)-bd_dom_sf"/>
</dbReference>
<name>A0ABQ2BMK4_9SPHI</name>
<gene>
    <name evidence="2" type="ORF">GCM10008119_31590</name>
</gene>
<dbReference type="PANTHER" id="PTHR48079">
    <property type="entry name" value="PROTEIN YEEZ"/>
    <property type="match status" value="1"/>
</dbReference>
<dbReference type="InterPro" id="IPR001509">
    <property type="entry name" value="Epimerase_deHydtase"/>
</dbReference>
<evidence type="ECO:0000313" key="3">
    <source>
        <dbReference type="Proteomes" id="UP000645390"/>
    </source>
</evidence>
<organism evidence="2 3">
    <name type="scientific">Pedobacter mendelii</name>
    <dbReference type="NCBI Taxonomy" id="1908240"/>
    <lineage>
        <taxon>Bacteria</taxon>
        <taxon>Pseudomonadati</taxon>
        <taxon>Bacteroidota</taxon>
        <taxon>Sphingobacteriia</taxon>
        <taxon>Sphingobacteriales</taxon>
        <taxon>Sphingobacteriaceae</taxon>
        <taxon>Pedobacter</taxon>
    </lineage>
</organism>
<reference evidence="3" key="1">
    <citation type="journal article" date="2019" name="Int. J. Syst. Evol. Microbiol.">
        <title>The Global Catalogue of Microorganisms (GCM) 10K type strain sequencing project: providing services to taxonomists for standard genome sequencing and annotation.</title>
        <authorList>
            <consortium name="The Broad Institute Genomics Platform"/>
            <consortium name="The Broad Institute Genome Sequencing Center for Infectious Disease"/>
            <person name="Wu L."/>
            <person name="Ma J."/>
        </authorList>
    </citation>
    <scope>NUCLEOTIDE SEQUENCE [LARGE SCALE GENOMIC DNA]</scope>
    <source>
        <strain evidence="3">CCM 8939</strain>
    </source>
</reference>
<protein>
    <submittedName>
        <fullName evidence="2">UDP-galactose-4-epimerase</fullName>
    </submittedName>
</protein>
<sequence length="295" mass="32063">MRIILTGGTGFLGTAIRKQFAKEQLITIGRNYCNIIAHLEKAIPALPLADLVIHAAGKAHVVPKNKFEEEEFFTVNVQGTKNLLKALEQSAELPKAFVFISSVAVYGAEEGLLIDENTALSAKDAYGKSKIEAEQLIIDWCRAHHINCAVLRLPLLAGSNPPGNLGAMIKGIKKGYYFNVSGGKAKKSMVMREDVAAVLLKSAEQGGIYNLTDGYHPSFAQLSGSIANQLNKSKPLNIPFWLAKLIAFAGDLIGSKAPINSKKLIKITKDLTFSDERARKILGWNPTSVITCFKI</sequence>
<feature type="domain" description="NAD-dependent epimerase/dehydratase" evidence="1">
    <location>
        <begin position="3"/>
        <end position="211"/>
    </location>
</feature>
<evidence type="ECO:0000313" key="2">
    <source>
        <dbReference type="EMBL" id="GGI28227.1"/>
    </source>
</evidence>
<proteinExistence type="predicted"/>
<evidence type="ECO:0000259" key="1">
    <source>
        <dbReference type="Pfam" id="PF01370"/>
    </source>
</evidence>
<comment type="caution">
    <text evidence="2">The sequence shown here is derived from an EMBL/GenBank/DDBJ whole genome shotgun (WGS) entry which is preliminary data.</text>
</comment>
<dbReference type="Pfam" id="PF01370">
    <property type="entry name" value="Epimerase"/>
    <property type="match status" value="1"/>
</dbReference>
<dbReference type="InterPro" id="IPR051783">
    <property type="entry name" value="NAD(P)-dependent_oxidoreduct"/>
</dbReference>
<keyword evidence="3" id="KW-1185">Reference proteome</keyword>
<dbReference type="Proteomes" id="UP000645390">
    <property type="component" value="Unassembled WGS sequence"/>
</dbReference>